<comment type="caution">
    <text evidence="2">The sequence shown here is derived from an EMBL/GenBank/DDBJ whole genome shotgun (WGS) entry which is preliminary data.</text>
</comment>
<sequence>MRAEQAGAVPAIGLAIPTYNRSDVLLRCFEHLESQTWKDFELVVVDDGSTDETPLLLEQYAARTTLRFRYVRQKNAGPARARNHAISLLTSPVCLIIGDDIMARPDLVEKHLAFHRLFPHRSAFALGYSRWGYEGQTVTPFMRWLEEGSNLQFAYPDLLRGEQPTWKHFYTSNLSGKTELLHANPFSESFTHAAMEDIELGYRLARRGELEMHFLPDAVGEHIHPTDVVRSCRRMMTAGAATQQLFRAWPELEPAPSSTSWKGWLRRRILERGISLEVLRSAADILTRFQCPNVLLKPALLLHHEAGLHQAQATDSLRKQLL</sequence>
<dbReference type="InterPro" id="IPR029044">
    <property type="entry name" value="Nucleotide-diphossugar_trans"/>
</dbReference>
<evidence type="ECO:0000259" key="1">
    <source>
        <dbReference type="Pfam" id="PF00535"/>
    </source>
</evidence>
<dbReference type="SUPFAM" id="SSF53448">
    <property type="entry name" value="Nucleotide-diphospho-sugar transferases"/>
    <property type="match status" value="1"/>
</dbReference>
<proteinExistence type="predicted"/>
<feature type="domain" description="Glycosyltransferase 2-like" evidence="1">
    <location>
        <begin position="15"/>
        <end position="116"/>
    </location>
</feature>
<evidence type="ECO:0000313" key="2">
    <source>
        <dbReference type="EMBL" id="MBB5063616.1"/>
    </source>
</evidence>
<evidence type="ECO:0000313" key="3">
    <source>
        <dbReference type="Proteomes" id="UP000584867"/>
    </source>
</evidence>
<organism evidence="2 3">
    <name type="scientific">Granulicella mallensis</name>
    <dbReference type="NCBI Taxonomy" id="940614"/>
    <lineage>
        <taxon>Bacteria</taxon>
        <taxon>Pseudomonadati</taxon>
        <taxon>Acidobacteriota</taxon>
        <taxon>Terriglobia</taxon>
        <taxon>Terriglobales</taxon>
        <taxon>Acidobacteriaceae</taxon>
        <taxon>Granulicella</taxon>
    </lineage>
</organism>
<keyword evidence="2" id="KW-0808">Transferase</keyword>
<reference evidence="2 3" key="1">
    <citation type="submission" date="2020-08" db="EMBL/GenBank/DDBJ databases">
        <title>Genomic Encyclopedia of Type Strains, Phase IV (KMG-V): Genome sequencing to study the core and pangenomes of soil and plant-associated prokaryotes.</title>
        <authorList>
            <person name="Whitman W."/>
        </authorList>
    </citation>
    <scope>NUCLEOTIDE SEQUENCE [LARGE SCALE GENOMIC DNA]</scope>
    <source>
        <strain evidence="2 3">X5P3</strain>
    </source>
</reference>
<protein>
    <submittedName>
        <fullName evidence="2">Glycosyltransferase involved in cell wall biosynthesis</fullName>
    </submittedName>
</protein>
<accession>A0A7W8E9E6</accession>
<dbReference type="InterPro" id="IPR001173">
    <property type="entry name" value="Glyco_trans_2-like"/>
</dbReference>
<gene>
    <name evidence="2" type="ORF">HDF15_001961</name>
</gene>
<dbReference type="InterPro" id="IPR050834">
    <property type="entry name" value="Glycosyltransf_2"/>
</dbReference>
<dbReference type="RefSeq" id="WP_184254934.1">
    <property type="nucleotide sequence ID" value="NZ_JACHIO010000007.1"/>
</dbReference>
<dbReference type="Pfam" id="PF00535">
    <property type="entry name" value="Glycos_transf_2"/>
    <property type="match status" value="1"/>
</dbReference>
<dbReference type="EMBL" id="JACHIO010000007">
    <property type="protein sequence ID" value="MBB5063616.1"/>
    <property type="molecule type" value="Genomic_DNA"/>
</dbReference>
<dbReference type="PANTHER" id="PTHR43685:SF3">
    <property type="entry name" value="SLR2126 PROTEIN"/>
    <property type="match status" value="1"/>
</dbReference>
<dbReference type="Gene3D" id="3.90.550.10">
    <property type="entry name" value="Spore Coat Polysaccharide Biosynthesis Protein SpsA, Chain A"/>
    <property type="match status" value="1"/>
</dbReference>
<dbReference type="PANTHER" id="PTHR43685">
    <property type="entry name" value="GLYCOSYLTRANSFERASE"/>
    <property type="match status" value="1"/>
</dbReference>
<name>A0A7W8E9E6_9BACT</name>
<dbReference type="Proteomes" id="UP000584867">
    <property type="component" value="Unassembled WGS sequence"/>
</dbReference>
<dbReference type="GO" id="GO:0016740">
    <property type="term" value="F:transferase activity"/>
    <property type="evidence" value="ECO:0007669"/>
    <property type="project" value="UniProtKB-KW"/>
</dbReference>
<dbReference type="AlphaFoldDB" id="A0A7W8E9E6"/>
<dbReference type="CDD" id="cd00761">
    <property type="entry name" value="Glyco_tranf_GTA_type"/>
    <property type="match status" value="1"/>
</dbReference>